<dbReference type="GO" id="GO:0016020">
    <property type="term" value="C:membrane"/>
    <property type="evidence" value="ECO:0007669"/>
    <property type="project" value="InterPro"/>
</dbReference>
<name>A0A1I7X9Q0_HETBA</name>
<feature type="transmembrane region" description="Helical" evidence="1">
    <location>
        <begin position="180"/>
        <end position="212"/>
    </location>
</feature>
<feature type="transmembrane region" description="Helical" evidence="1">
    <location>
        <begin position="218"/>
        <end position="237"/>
    </location>
</feature>
<evidence type="ECO:0000256" key="1">
    <source>
        <dbReference type="SAM" id="Phobius"/>
    </source>
</evidence>
<organism evidence="2 3">
    <name type="scientific">Heterorhabditis bacteriophora</name>
    <name type="common">Entomopathogenic nematode worm</name>
    <dbReference type="NCBI Taxonomy" id="37862"/>
    <lineage>
        <taxon>Eukaryota</taxon>
        <taxon>Metazoa</taxon>
        <taxon>Ecdysozoa</taxon>
        <taxon>Nematoda</taxon>
        <taxon>Chromadorea</taxon>
        <taxon>Rhabditida</taxon>
        <taxon>Rhabditina</taxon>
        <taxon>Rhabditomorpha</taxon>
        <taxon>Strongyloidea</taxon>
        <taxon>Heterorhabditidae</taxon>
        <taxon>Heterorhabditis</taxon>
    </lineage>
</organism>
<evidence type="ECO:0000313" key="2">
    <source>
        <dbReference type="Proteomes" id="UP000095283"/>
    </source>
</evidence>
<evidence type="ECO:0000313" key="3">
    <source>
        <dbReference type="WBParaSite" id="Hba_14243"/>
    </source>
</evidence>
<protein>
    <submittedName>
        <fullName evidence="3">STAS domain-containing protein</fullName>
    </submittedName>
</protein>
<keyword evidence="2" id="KW-1185">Reference proteome</keyword>
<dbReference type="InterPro" id="IPR036513">
    <property type="entry name" value="STAS_dom_sf"/>
</dbReference>
<dbReference type="AlphaFoldDB" id="A0A1I7X9Q0"/>
<dbReference type="InterPro" id="IPR001902">
    <property type="entry name" value="SLC26A/SulP_fam"/>
</dbReference>
<dbReference type="PANTHER" id="PTHR11814">
    <property type="entry name" value="SULFATE TRANSPORTER"/>
    <property type="match status" value="1"/>
</dbReference>
<keyword evidence="1" id="KW-1133">Transmembrane helix</keyword>
<keyword evidence="1" id="KW-0812">Transmembrane</keyword>
<dbReference type="Gene3D" id="3.30.750.24">
    <property type="entry name" value="STAS domain"/>
    <property type="match status" value="1"/>
</dbReference>
<proteinExistence type="predicted"/>
<sequence>MLKWKAVDWGQFWANRFPILRWFPAYRWRKNFVDDIIGGIMVSVMSVPQGPSSSFAIVALMVGSVVEQFAESQIHLNPDMNNMTSSICCQAKTAVVSSEEALGVACAITLLIGLWQASLTSGAAVHVLTSQLKSMTGVDGVPPTSEPFGLIKAVLASIVVVAMKDLFIQLVRAFRLYQESIVDFMIFLVTFTAVILINVNFGLISGIAFALLSVVFRSQWLFAISVIRISFVSHLIMHIDRIDNKDKLNFTDCSSIPYVDIMGKDALAQTYTDYASIDITVMMAHCKGRTLRTYSIDFTFQWLFDSFLRQPIFIKEYQKIECL</sequence>
<feature type="transmembrane region" description="Helical" evidence="1">
    <location>
        <begin position="102"/>
        <end position="128"/>
    </location>
</feature>
<dbReference type="GO" id="GO:0055085">
    <property type="term" value="P:transmembrane transport"/>
    <property type="evidence" value="ECO:0007669"/>
    <property type="project" value="InterPro"/>
</dbReference>
<keyword evidence="1" id="KW-0472">Membrane</keyword>
<feature type="transmembrane region" description="Helical" evidence="1">
    <location>
        <begin position="148"/>
        <end position="168"/>
    </location>
</feature>
<dbReference type="WBParaSite" id="Hba_14243">
    <property type="protein sequence ID" value="Hba_14243"/>
    <property type="gene ID" value="Hba_14243"/>
</dbReference>
<accession>A0A1I7X9Q0</accession>
<reference evidence="3" key="1">
    <citation type="submission" date="2016-11" db="UniProtKB">
        <authorList>
            <consortium name="WormBaseParasite"/>
        </authorList>
    </citation>
    <scope>IDENTIFICATION</scope>
</reference>
<dbReference type="Proteomes" id="UP000095283">
    <property type="component" value="Unplaced"/>
</dbReference>